<evidence type="ECO:0000313" key="7">
    <source>
        <dbReference type="Proteomes" id="UP000295525"/>
    </source>
</evidence>
<dbReference type="Pfam" id="PF03466">
    <property type="entry name" value="LysR_substrate"/>
    <property type="match status" value="1"/>
</dbReference>
<dbReference type="InterPro" id="IPR000847">
    <property type="entry name" value="LysR_HTH_N"/>
</dbReference>
<comment type="similarity">
    <text evidence="1">Belongs to the LysR transcriptional regulatory family.</text>
</comment>
<dbReference type="RefSeq" id="WP_243700908.1">
    <property type="nucleotide sequence ID" value="NZ_SMAJ01000009.1"/>
</dbReference>
<evidence type="ECO:0000259" key="5">
    <source>
        <dbReference type="PROSITE" id="PS50931"/>
    </source>
</evidence>
<dbReference type="Gene3D" id="1.10.10.10">
    <property type="entry name" value="Winged helix-like DNA-binding domain superfamily/Winged helix DNA-binding domain"/>
    <property type="match status" value="1"/>
</dbReference>
<dbReference type="SUPFAM" id="SSF46785">
    <property type="entry name" value="Winged helix' DNA-binding domain"/>
    <property type="match status" value="1"/>
</dbReference>
<keyword evidence="2" id="KW-0805">Transcription regulation</keyword>
<reference evidence="6 7" key="1">
    <citation type="submission" date="2019-03" db="EMBL/GenBank/DDBJ databases">
        <title>Genomic Encyclopedia of Type Strains, Phase IV (KMG-IV): sequencing the most valuable type-strain genomes for metagenomic binning, comparative biology and taxonomic classification.</title>
        <authorList>
            <person name="Goeker M."/>
        </authorList>
    </citation>
    <scope>NUCLEOTIDE SEQUENCE [LARGE SCALE GENOMIC DNA]</scope>
    <source>
        <strain evidence="6 7">DSM 24591</strain>
    </source>
</reference>
<dbReference type="GO" id="GO:0003677">
    <property type="term" value="F:DNA binding"/>
    <property type="evidence" value="ECO:0007669"/>
    <property type="project" value="UniProtKB-KW"/>
</dbReference>
<keyword evidence="3" id="KW-0238">DNA-binding</keyword>
<comment type="caution">
    <text evidence="6">The sequence shown here is derived from an EMBL/GenBank/DDBJ whole genome shotgun (WGS) entry which is preliminary data.</text>
</comment>
<evidence type="ECO:0000256" key="2">
    <source>
        <dbReference type="ARBA" id="ARBA00023015"/>
    </source>
</evidence>
<protein>
    <submittedName>
        <fullName evidence="6">LysR family transcriptional regulator</fullName>
    </submittedName>
</protein>
<gene>
    <name evidence="6" type="ORF">EDC26_10949</name>
</gene>
<sequence>MDNAPGAPDNSPMQRYREQLETHLLRVLQALLTEQSVSRAALKLGLSQPATSNALRRLREITGDAILVRSKSGMVATERGRELLAFATDALTAMDRIVHRPGEFSAQTSTRVFRLGAPDYLDAVFLPNIAEVLCRCAPQAKMIVHPINADFDYEHALEGGALDVVIGNWLEPPPQLHMSRLFDDEVVCMLGIKHPLAGKGISMKHYLELRHLAPTPYVSERASFIDGCLAEQGLQRNIQMTIPYFGLVPYILMSTDLVFTTGRQLAEHYARYLPIKVVPSPFKFPPMRFYQLWHSRSHEAPEVTWLRRRIAEVAAGLDTGLRTPLPPAP</sequence>
<dbReference type="Proteomes" id="UP000295525">
    <property type="component" value="Unassembled WGS sequence"/>
</dbReference>
<evidence type="ECO:0000256" key="3">
    <source>
        <dbReference type="ARBA" id="ARBA00023125"/>
    </source>
</evidence>
<dbReference type="PANTHER" id="PTHR30118:SF15">
    <property type="entry name" value="TRANSCRIPTIONAL REGULATORY PROTEIN"/>
    <property type="match status" value="1"/>
</dbReference>
<dbReference type="Pfam" id="PF00126">
    <property type="entry name" value="HTH_1"/>
    <property type="match status" value="1"/>
</dbReference>
<dbReference type="PROSITE" id="PS50931">
    <property type="entry name" value="HTH_LYSR"/>
    <property type="match status" value="1"/>
</dbReference>
<proteinExistence type="inferred from homology"/>
<keyword evidence="4" id="KW-0804">Transcription</keyword>
<accession>A0A4R3LYH8</accession>
<dbReference type="Gene3D" id="3.40.190.10">
    <property type="entry name" value="Periplasmic binding protein-like II"/>
    <property type="match status" value="2"/>
</dbReference>
<dbReference type="EMBL" id="SMAJ01000009">
    <property type="protein sequence ID" value="TCT05761.1"/>
    <property type="molecule type" value="Genomic_DNA"/>
</dbReference>
<feature type="domain" description="HTH lysR-type" evidence="5">
    <location>
        <begin position="20"/>
        <end position="77"/>
    </location>
</feature>
<dbReference type="PRINTS" id="PR00039">
    <property type="entry name" value="HTHLYSR"/>
</dbReference>
<dbReference type="InterPro" id="IPR036390">
    <property type="entry name" value="WH_DNA-bd_sf"/>
</dbReference>
<dbReference type="InterPro" id="IPR050389">
    <property type="entry name" value="LysR-type_TF"/>
</dbReference>
<dbReference type="InterPro" id="IPR005119">
    <property type="entry name" value="LysR_subst-bd"/>
</dbReference>
<evidence type="ECO:0000256" key="1">
    <source>
        <dbReference type="ARBA" id="ARBA00009437"/>
    </source>
</evidence>
<dbReference type="PANTHER" id="PTHR30118">
    <property type="entry name" value="HTH-TYPE TRANSCRIPTIONAL REGULATOR LEUO-RELATED"/>
    <property type="match status" value="1"/>
</dbReference>
<dbReference type="AlphaFoldDB" id="A0A4R3LYH8"/>
<dbReference type="GO" id="GO:0003700">
    <property type="term" value="F:DNA-binding transcription factor activity"/>
    <property type="evidence" value="ECO:0007669"/>
    <property type="project" value="InterPro"/>
</dbReference>
<organism evidence="6 7">
    <name type="scientific">Paralcaligenes ureilyticus</name>
    <dbReference type="NCBI Taxonomy" id="627131"/>
    <lineage>
        <taxon>Bacteria</taxon>
        <taxon>Pseudomonadati</taxon>
        <taxon>Pseudomonadota</taxon>
        <taxon>Betaproteobacteria</taxon>
        <taxon>Burkholderiales</taxon>
        <taxon>Alcaligenaceae</taxon>
        <taxon>Paralcaligenes</taxon>
    </lineage>
</organism>
<evidence type="ECO:0000256" key="4">
    <source>
        <dbReference type="ARBA" id="ARBA00023163"/>
    </source>
</evidence>
<keyword evidence="7" id="KW-1185">Reference proteome</keyword>
<evidence type="ECO:0000313" key="6">
    <source>
        <dbReference type="EMBL" id="TCT05761.1"/>
    </source>
</evidence>
<dbReference type="InterPro" id="IPR036388">
    <property type="entry name" value="WH-like_DNA-bd_sf"/>
</dbReference>
<name>A0A4R3LYH8_9BURK</name>
<dbReference type="SUPFAM" id="SSF53850">
    <property type="entry name" value="Periplasmic binding protein-like II"/>
    <property type="match status" value="1"/>
</dbReference>